<keyword evidence="2" id="KW-1185">Reference proteome</keyword>
<proteinExistence type="predicted"/>
<dbReference type="AlphaFoldDB" id="A0A1I2FWD9"/>
<accession>A0A1I2FWD9</accession>
<reference evidence="1 2" key="1">
    <citation type="submission" date="2016-10" db="EMBL/GenBank/DDBJ databases">
        <authorList>
            <person name="de Groot N.N."/>
        </authorList>
    </citation>
    <scope>NUCLEOTIDE SEQUENCE [LARGE SCALE GENOMIC DNA]</scope>
    <source>
        <strain evidence="1 2">DSM 26130</strain>
    </source>
</reference>
<gene>
    <name evidence="1" type="ORF">SAMN05216167_1285</name>
</gene>
<dbReference type="Proteomes" id="UP000198598">
    <property type="component" value="Unassembled WGS sequence"/>
</dbReference>
<protein>
    <submittedName>
        <fullName evidence="1">Uncharacterized protein</fullName>
    </submittedName>
</protein>
<dbReference type="EMBL" id="FOLQ01000028">
    <property type="protein sequence ID" value="SFF09010.1"/>
    <property type="molecule type" value="Genomic_DNA"/>
</dbReference>
<organism evidence="1 2">
    <name type="scientific">Spirosoma endophyticum</name>
    <dbReference type="NCBI Taxonomy" id="662367"/>
    <lineage>
        <taxon>Bacteria</taxon>
        <taxon>Pseudomonadati</taxon>
        <taxon>Bacteroidota</taxon>
        <taxon>Cytophagia</taxon>
        <taxon>Cytophagales</taxon>
        <taxon>Cytophagaceae</taxon>
        <taxon>Spirosoma</taxon>
    </lineage>
</organism>
<name>A0A1I2FWD9_9BACT</name>
<evidence type="ECO:0000313" key="2">
    <source>
        <dbReference type="Proteomes" id="UP000198598"/>
    </source>
</evidence>
<sequence length="84" mass="10473">MICRQQNHREGSIESILQKYRNLMQYWTTRFLKLLFHHHIPQGQVLYVPKFHNQLWNMLKHYFSLQLISNRYSQNQYDRLILPK</sequence>
<evidence type="ECO:0000313" key="1">
    <source>
        <dbReference type="EMBL" id="SFF09010.1"/>
    </source>
</evidence>